<keyword evidence="1" id="KW-0732">Signal</keyword>
<evidence type="ECO:0000313" key="2">
    <source>
        <dbReference type="EMBL" id="ACZ18256.1"/>
    </source>
</evidence>
<evidence type="ECO:0000256" key="1">
    <source>
        <dbReference type="SAM" id="SignalP"/>
    </source>
</evidence>
<name>D1B7K3_THEAS</name>
<dbReference type="OrthoDB" id="4240at2"/>
<dbReference type="AlphaFoldDB" id="D1B7K3"/>
<dbReference type="EMBL" id="CP001818">
    <property type="protein sequence ID" value="ACZ18256.1"/>
    <property type="molecule type" value="Genomic_DNA"/>
</dbReference>
<dbReference type="HOGENOM" id="CLU_092818_0_0_0"/>
<feature type="signal peptide" evidence="1">
    <location>
        <begin position="1"/>
        <end position="24"/>
    </location>
</feature>
<reference evidence="2 3" key="1">
    <citation type="journal article" date="2009" name="Stand. Genomic Sci.">
        <title>Complete genome sequence of Thermanaerovibrio acidaminovorans type strain (Su883).</title>
        <authorList>
            <person name="Chovatia M."/>
            <person name="Sikorski J."/>
            <person name="Schroder M."/>
            <person name="Lapidus A."/>
            <person name="Nolan M."/>
            <person name="Tice H."/>
            <person name="Glavina Del Rio T."/>
            <person name="Copeland A."/>
            <person name="Cheng J.F."/>
            <person name="Lucas S."/>
            <person name="Chen F."/>
            <person name="Bruce D."/>
            <person name="Goodwin L."/>
            <person name="Pitluck S."/>
            <person name="Ivanova N."/>
            <person name="Mavromatis K."/>
            <person name="Ovchinnikova G."/>
            <person name="Pati A."/>
            <person name="Chen A."/>
            <person name="Palaniappan K."/>
            <person name="Land M."/>
            <person name="Hauser L."/>
            <person name="Chang Y.J."/>
            <person name="Jeffries C.D."/>
            <person name="Chain P."/>
            <person name="Saunders E."/>
            <person name="Detter J.C."/>
            <person name="Brettin T."/>
            <person name="Rohde M."/>
            <person name="Goker M."/>
            <person name="Spring S."/>
            <person name="Bristow J."/>
            <person name="Markowitz V."/>
            <person name="Hugenholtz P."/>
            <person name="Kyrpides N.C."/>
            <person name="Klenk H.P."/>
            <person name="Eisen J.A."/>
        </authorList>
    </citation>
    <scope>NUCLEOTIDE SEQUENCE [LARGE SCALE GENOMIC DNA]</scope>
    <source>
        <strain evidence="3">ATCC 49978 / DSM 6589 / Su883</strain>
    </source>
</reference>
<organism evidence="2 3">
    <name type="scientific">Thermanaerovibrio acidaminovorans (strain ATCC 49978 / DSM 6589 / Su883)</name>
    <name type="common">Selenomonas acidaminovorans</name>
    <dbReference type="NCBI Taxonomy" id="525903"/>
    <lineage>
        <taxon>Bacteria</taxon>
        <taxon>Thermotogati</taxon>
        <taxon>Synergistota</taxon>
        <taxon>Synergistia</taxon>
        <taxon>Synergistales</taxon>
        <taxon>Synergistaceae</taxon>
        <taxon>Thermanaerovibrio</taxon>
    </lineage>
</organism>
<accession>D1B7K3</accession>
<dbReference type="Proteomes" id="UP000002030">
    <property type="component" value="Chromosome"/>
</dbReference>
<sequence>MPRVFSLSLLSLLVAMLIASGASGFVSKKEEGERLGMEVRGRILSSHYHSKSDLALWRQLVHGQGISPVERIGAGLALVDRLFPGGDPSMWSSVSGLMEEEVPRSLVAADAVLYTAYLAYEALPEPEGAWLAYILMKPFFSSSGARLTFGRICPEPLAELMDRMSRDGVEPPEGWPEPFRVVGYFPMAHPVSGSVAMDQVLLYGMERLDNQGRPSEQGNAYAWDREAGVLYRISR</sequence>
<proteinExistence type="predicted"/>
<feature type="chain" id="PRO_5003020459" evidence="1">
    <location>
        <begin position="25"/>
        <end position="235"/>
    </location>
</feature>
<dbReference type="KEGG" id="tai:Taci_0015"/>
<evidence type="ECO:0000313" key="3">
    <source>
        <dbReference type="Proteomes" id="UP000002030"/>
    </source>
</evidence>
<keyword evidence="3" id="KW-1185">Reference proteome</keyword>
<dbReference type="STRING" id="525903.Taci_0015"/>
<protein>
    <submittedName>
        <fullName evidence="2">Uncharacterized protein</fullName>
    </submittedName>
</protein>
<gene>
    <name evidence="2" type="ordered locus">Taci_0015</name>
</gene>
<dbReference type="eggNOG" id="ENOG50334A0">
    <property type="taxonomic scope" value="Bacteria"/>
</dbReference>
<dbReference type="EnsemblBacteria" id="ACZ18256">
    <property type="protein sequence ID" value="ACZ18256"/>
    <property type="gene ID" value="Taci_0015"/>
</dbReference>